<keyword evidence="3" id="KW-0732">Signal</keyword>
<dbReference type="RefSeq" id="WP_164033216.1">
    <property type="nucleotide sequence ID" value="NZ_JAABOQ010000006.1"/>
</dbReference>
<organism evidence="5 6">
    <name type="scientific">Spongiivirga citrea</name>
    <dbReference type="NCBI Taxonomy" id="1481457"/>
    <lineage>
        <taxon>Bacteria</taxon>
        <taxon>Pseudomonadati</taxon>
        <taxon>Bacteroidota</taxon>
        <taxon>Flavobacteriia</taxon>
        <taxon>Flavobacteriales</taxon>
        <taxon>Flavobacteriaceae</taxon>
        <taxon>Spongiivirga</taxon>
    </lineage>
</organism>
<dbReference type="InterPro" id="IPR015943">
    <property type="entry name" value="WD40/YVTN_repeat-like_dom_sf"/>
</dbReference>
<name>A0A6M0CKW9_9FLAO</name>
<dbReference type="Gene3D" id="2.130.10.10">
    <property type="entry name" value="YVTN repeat-like/Quinoprotein amine dehydrogenase"/>
    <property type="match status" value="4"/>
</dbReference>
<dbReference type="PANTHER" id="PTHR43739">
    <property type="entry name" value="XYLOGLUCANASE (EUROFUNG)"/>
    <property type="match status" value="1"/>
</dbReference>
<comment type="caution">
    <text evidence="5">The sequence shown here is derived from an EMBL/GenBank/DDBJ whole genome shotgun (WGS) entry which is preliminary data.</text>
</comment>
<keyword evidence="1" id="KW-0677">Repeat</keyword>
<accession>A0A6M0CKW9</accession>
<evidence type="ECO:0000256" key="2">
    <source>
        <dbReference type="SAM" id="MobiDB-lite"/>
    </source>
</evidence>
<evidence type="ECO:0000313" key="6">
    <source>
        <dbReference type="Proteomes" id="UP000474296"/>
    </source>
</evidence>
<dbReference type="CDD" id="cd15482">
    <property type="entry name" value="Sialidase_non-viral"/>
    <property type="match status" value="2"/>
</dbReference>
<feature type="signal peptide" evidence="3">
    <location>
        <begin position="1"/>
        <end position="18"/>
    </location>
</feature>
<dbReference type="InterPro" id="IPR031778">
    <property type="entry name" value="Sortilin_N"/>
</dbReference>
<proteinExistence type="predicted"/>
<dbReference type="Proteomes" id="UP000474296">
    <property type="component" value="Unassembled WGS sequence"/>
</dbReference>
<evidence type="ECO:0000259" key="4">
    <source>
        <dbReference type="Pfam" id="PF15902"/>
    </source>
</evidence>
<feature type="region of interest" description="Disordered" evidence="2">
    <location>
        <begin position="854"/>
        <end position="875"/>
    </location>
</feature>
<keyword evidence="6" id="KW-1185">Reference proteome</keyword>
<sequence>MRNLLTFLFICLTLISSAQEINTNYLKNLKPRNIGPGGMSGRVTAIDVVHNNPDVMYVGTASGGLWKSTSGGIKWNPIFDGELTASIGAVAIQQSNPSVIWVGTGEGNPRNSLNGGFGIYKSLDGGKSWKSMGLEQTRHIHRVIIDPTDPNTVYVGAIGSPWGEHAERGVFKTTDGGKTWNKILFANNKTGVADMVMDPTNPNKLMVAMWEHKRDPWFFKSGGKGSGLHMTHDGGKTWKKLSDKDGLPKGELGRIGIAIARNKPNVVYALVEAKKNALYKSIDGGFRWKKINDKSDIGNRPFYYSEIYVDPQNENRVFSIFTYVNSSEDGGKNFSQLMPAYGVDNGVHPDHHAWWIHPENGQFMIDGNDGGMNITKDGGKTWRFIGNLPVAQFYHINVDNEYPYNVYGGMQDNGSWRGPAYVWKAQGIRNSYWQEISFGDGFDVVPDKDDSQYGWSMSQQGFVSRYDWKTGNNYSVRPTHPDPKVKLRFNWNAAINIDPFDNSTLYFGSQFVHKSTDKGLTWKVISEDLTTNDPEKLKQGESGGLTMDATGAENHCTILVIEPSTVEKGMMWAGTDDGRVHITQNGGSTWSEVTKSIKGLPNGSWITQIKASNKNKGEALLVANDYRRFNYTPYAYRTKNYGKTWERIVDGNDVQSYTLCILEDPINPNLMFLGTDDGLYVSFNAGNKWTKWDKKGFPTTSVKDLVIQEREHDLVIGTFGRAAWVLDDIRPLRALAKDPSIQNKKLHLFEPPTAYQAAYQQPTGSRFGGDALYNGENKAGGAHMTYFVQVEKKKKKKEDDKKKDEDADKEEDEKKVKWDSIKIKIYDGDRLIRTLKRKTPDSTGIHKSRWFMNEKGSERPSRTIRKRKNEPGGVSVKPGTYKVVMEYGDQTSSQNITVKSDPRLEVSQKAINDAYSYGKQIEKMTQTAADAVKQLVESKNAANEYKAKLTKKDKKKFKAEIKSSKDIVKAIDSVIAVYIGKVDKRQGITRNPEVTVMQRVFTASRYVNSRPEGITSTEQTLIKNAKDALQDAIQKTNTFFSDKWKNYEAEMKKIDLSPFKETKTFSVE</sequence>
<dbReference type="EMBL" id="JAABOQ010000006">
    <property type="protein sequence ID" value="NER18531.1"/>
    <property type="molecule type" value="Genomic_DNA"/>
</dbReference>
<dbReference type="PANTHER" id="PTHR43739:SF5">
    <property type="entry name" value="EXO-ALPHA-SIALIDASE"/>
    <property type="match status" value="1"/>
</dbReference>
<feature type="chain" id="PRO_5026899588" description="Sortilin N-terminal domain-containing protein" evidence="3">
    <location>
        <begin position="19"/>
        <end position="1068"/>
    </location>
</feature>
<feature type="domain" description="Sortilin N-terminal" evidence="4">
    <location>
        <begin position="119"/>
        <end position="243"/>
    </location>
</feature>
<feature type="region of interest" description="Disordered" evidence="2">
    <location>
        <begin position="791"/>
        <end position="813"/>
    </location>
</feature>
<evidence type="ECO:0000256" key="3">
    <source>
        <dbReference type="SAM" id="SignalP"/>
    </source>
</evidence>
<dbReference type="AlphaFoldDB" id="A0A6M0CKW9"/>
<feature type="compositionally biased region" description="Basic and acidic residues" evidence="2">
    <location>
        <begin position="797"/>
        <end position="813"/>
    </location>
</feature>
<evidence type="ECO:0000313" key="5">
    <source>
        <dbReference type="EMBL" id="NER18531.1"/>
    </source>
</evidence>
<dbReference type="SUPFAM" id="SSF110296">
    <property type="entry name" value="Oligoxyloglucan reducing end-specific cellobiohydrolase"/>
    <property type="match status" value="3"/>
</dbReference>
<evidence type="ECO:0000256" key="1">
    <source>
        <dbReference type="ARBA" id="ARBA00022737"/>
    </source>
</evidence>
<protein>
    <recommendedName>
        <fullName evidence="4">Sortilin N-terminal domain-containing protein</fullName>
    </recommendedName>
</protein>
<dbReference type="Pfam" id="PF15902">
    <property type="entry name" value="Sortilin-Vps10"/>
    <property type="match status" value="1"/>
</dbReference>
<dbReference type="InterPro" id="IPR052025">
    <property type="entry name" value="Xyloglucanase_GH74"/>
</dbReference>
<gene>
    <name evidence="5" type="ORF">GWK10_15030</name>
</gene>
<reference evidence="5 6" key="1">
    <citation type="submission" date="2020-01" db="EMBL/GenBank/DDBJ databases">
        <title>Spongiivirga citrea KCTC 32990T.</title>
        <authorList>
            <person name="Wang G."/>
        </authorList>
    </citation>
    <scope>NUCLEOTIDE SEQUENCE [LARGE SCALE GENOMIC DNA]</scope>
    <source>
        <strain evidence="5 6">KCTC 32990</strain>
    </source>
</reference>
<dbReference type="GO" id="GO:0010411">
    <property type="term" value="P:xyloglucan metabolic process"/>
    <property type="evidence" value="ECO:0007669"/>
    <property type="project" value="TreeGrafter"/>
</dbReference>